<protein>
    <submittedName>
        <fullName evidence="4">UPF0488 protein CG14286</fullName>
    </submittedName>
</protein>
<comment type="similarity">
    <text evidence="1">Belongs to the UPF0488 family.</text>
</comment>
<dbReference type="Pfam" id="PF15393">
    <property type="entry name" value="DUF4615"/>
    <property type="match status" value="1"/>
</dbReference>
<keyword evidence="3" id="KW-1185">Reference proteome</keyword>
<organism evidence="3 4">
    <name type="scientific">Polistes dominula</name>
    <name type="common">European paper wasp</name>
    <name type="synonym">Vespa dominula</name>
    <dbReference type="NCBI Taxonomy" id="743375"/>
    <lineage>
        <taxon>Eukaryota</taxon>
        <taxon>Metazoa</taxon>
        <taxon>Ecdysozoa</taxon>
        <taxon>Arthropoda</taxon>
        <taxon>Hexapoda</taxon>
        <taxon>Insecta</taxon>
        <taxon>Pterygota</taxon>
        <taxon>Neoptera</taxon>
        <taxon>Endopterygota</taxon>
        <taxon>Hymenoptera</taxon>
        <taxon>Apocrita</taxon>
        <taxon>Aculeata</taxon>
        <taxon>Vespoidea</taxon>
        <taxon>Vespidae</taxon>
        <taxon>Polistinae</taxon>
        <taxon>Polistini</taxon>
        <taxon>Polistes</taxon>
    </lineage>
</organism>
<dbReference type="PANTHER" id="PTHR13602">
    <property type="entry name" value="UPF0488 PROTEIN C8ORF33"/>
    <property type="match status" value="1"/>
</dbReference>
<evidence type="ECO:0000256" key="1">
    <source>
        <dbReference type="ARBA" id="ARBA00005707"/>
    </source>
</evidence>
<sequence length="183" mass="21040">MNITDNKVPSKKKSVKTNSEEKNETSTSVEEGTSGLNQTAEDQFVLELYWCIQELESTLVKGNLQAKQEQDILKSVNILKSNTAPLIKKRQIMRNKLGDYRKKMIQDEQKLKKQVAFVTFTNKTRLNKKSVFLKKATINVKQSSVKIDNESQEHLQDSSDNKDSCKIDKDSSKEFRFNFQSVN</sequence>
<gene>
    <name evidence="4" type="primary">LOC107072257</name>
</gene>
<dbReference type="InterPro" id="IPR029274">
    <property type="entry name" value="DUF4615"/>
</dbReference>
<dbReference type="Proteomes" id="UP000694924">
    <property type="component" value="Unplaced"/>
</dbReference>
<name>A0ABM1J4Y8_POLDO</name>
<evidence type="ECO:0000313" key="4">
    <source>
        <dbReference type="RefSeq" id="XP_015187526.1"/>
    </source>
</evidence>
<reference evidence="4" key="1">
    <citation type="submission" date="2025-08" db="UniProtKB">
        <authorList>
            <consortium name="RefSeq"/>
        </authorList>
    </citation>
    <scope>IDENTIFICATION</scope>
    <source>
        <tissue evidence="4">Whole body</tissue>
    </source>
</reference>
<dbReference type="GeneID" id="107072257"/>
<feature type="compositionally biased region" description="Polar residues" evidence="2">
    <location>
        <begin position="25"/>
        <end position="34"/>
    </location>
</feature>
<proteinExistence type="inferred from homology"/>
<accession>A0ABM1J4Y8</accession>
<feature type="region of interest" description="Disordered" evidence="2">
    <location>
        <begin position="1"/>
        <end position="34"/>
    </location>
</feature>
<dbReference type="RefSeq" id="XP_015187526.1">
    <property type="nucleotide sequence ID" value="XM_015332040.1"/>
</dbReference>
<dbReference type="PANTHER" id="PTHR13602:SF2">
    <property type="entry name" value="UPF0488 PROTEIN C8ORF33"/>
    <property type="match status" value="1"/>
</dbReference>
<feature type="region of interest" description="Disordered" evidence="2">
    <location>
        <begin position="149"/>
        <end position="168"/>
    </location>
</feature>
<evidence type="ECO:0000313" key="3">
    <source>
        <dbReference type="Proteomes" id="UP000694924"/>
    </source>
</evidence>
<evidence type="ECO:0000256" key="2">
    <source>
        <dbReference type="SAM" id="MobiDB-lite"/>
    </source>
</evidence>